<dbReference type="RefSeq" id="WP_310297077.1">
    <property type="nucleotide sequence ID" value="NZ_JAVDYG010000001.1"/>
</dbReference>
<feature type="region of interest" description="Disordered" evidence="1">
    <location>
        <begin position="119"/>
        <end position="426"/>
    </location>
</feature>
<feature type="region of interest" description="Disordered" evidence="1">
    <location>
        <begin position="42"/>
        <end position="107"/>
    </location>
</feature>
<evidence type="ECO:0000313" key="3">
    <source>
        <dbReference type="Proteomes" id="UP001183648"/>
    </source>
</evidence>
<evidence type="ECO:0008006" key="4">
    <source>
        <dbReference type="Google" id="ProtNLM"/>
    </source>
</evidence>
<sequence length="494" mass="53049">MTWVAQELAPWLVLAFVLGVVAGAALSLTRVSVEKWVEVPLPPAPEPETAEEDTTPATPVVETGTAPEEPVFPTLEDGAWEQEEAWSRPVRPVRASTQSSAHKDEWDDAAANWRTWADEAAGREASATDEPEPREPLPGGGRRVAGAAPAPPSSPARSSAEPSSAEPDPFPTALRRGDEAPASGSRSDHDLFAADRAADGGPEAWDDRGARAPLTSVDDVVVPPPSPASDADLFAADRTAHAEEEQVFPDAVFPDPEPEPVVEREPEPVAEPEPEPEPVVEPEYVEAVAPPEPEEQPAPPRVEHSPFDSASGGFVRRRRSELRQEPEPAVELFPEPEPAPAPEPSRRPEPVADVFPTYEPAPAPEPEPEPAPEPEPVADVFPAYEPEPEPVAAKAPEPEPEPEPEDEEPYVPPVIHGPAGPGSMYAPIDGSVPKNYPIKGQASTMLYFPKGAKFYTHVVADVYFDTAEAAEHAGFTRWDRRGSAAHVIRPNAED</sequence>
<proteinExistence type="predicted"/>
<feature type="compositionally biased region" description="Basic and acidic residues" evidence="1">
    <location>
        <begin position="186"/>
        <end position="198"/>
    </location>
</feature>
<organism evidence="2 3">
    <name type="scientific">Nocardioides marmoribigeumensis</name>
    <dbReference type="NCBI Taxonomy" id="433649"/>
    <lineage>
        <taxon>Bacteria</taxon>
        <taxon>Bacillati</taxon>
        <taxon>Actinomycetota</taxon>
        <taxon>Actinomycetes</taxon>
        <taxon>Propionibacteriales</taxon>
        <taxon>Nocardioidaceae</taxon>
        <taxon>Nocardioides</taxon>
    </lineage>
</organism>
<dbReference type="Proteomes" id="UP001183648">
    <property type="component" value="Unassembled WGS sequence"/>
</dbReference>
<feature type="compositionally biased region" description="Acidic residues" evidence="1">
    <location>
        <begin position="268"/>
        <end position="284"/>
    </location>
</feature>
<gene>
    <name evidence="2" type="ORF">J2S63_000067</name>
</gene>
<reference evidence="2 3" key="1">
    <citation type="submission" date="2023-07" db="EMBL/GenBank/DDBJ databases">
        <title>Sequencing the genomes of 1000 actinobacteria strains.</title>
        <authorList>
            <person name="Klenk H.-P."/>
        </authorList>
    </citation>
    <scope>NUCLEOTIDE SEQUENCE [LARGE SCALE GENOMIC DNA]</scope>
    <source>
        <strain evidence="2 3">DSM 19426</strain>
    </source>
</reference>
<feature type="compositionally biased region" description="Low complexity" evidence="1">
    <location>
        <begin position="155"/>
        <end position="167"/>
    </location>
</feature>
<dbReference type="EMBL" id="JAVDYG010000001">
    <property type="protein sequence ID" value="MDR7360514.1"/>
    <property type="molecule type" value="Genomic_DNA"/>
</dbReference>
<protein>
    <recommendedName>
        <fullName evidence="4">YHS domain-containing protein</fullName>
    </recommendedName>
</protein>
<evidence type="ECO:0000313" key="2">
    <source>
        <dbReference type="EMBL" id="MDR7360514.1"/>
    </source>
</evidence>
<feature type="compositionally biased region" description="Acidic residues" evidence="1">
    <location>
        <begin position="398"/>
        <end position="409"/>
    </location>
</feature>
<name>A0ABU2BT38_9ACTN</name>
<evidence type="ECO:0000256" key="1">
    <source>
        <dbReference type="SAM" id="MobiDB-lite"/>
    </source>
</evidence>
<comment type="caution">
    <text evidence="2">The sequence shown here is derived from an EMBL/GenBank/DDBJ whole genome shotgun (WGS) entry which is preliminary data.</text>
</comment>
<keyword evidence="3" id="KW-1185">Reference proteome</keyword>
<accession>A0ABU2BT38</accession>